<evidence type="ECO:0008006" key="3">
    <source>
        <dbReference type="Google" id="ProtNLM"/>
    </source>
</evidence>
<organism evidence="1 2">
    <name type="scientific">Agathobacter ruminis</name>
    <dbReference type="NCBI Taxonomy" id="1712665"/>
    <lineage>
        <taxon>Bacteria</taxon>
        <taxon>Bacillati</taxon>
        <taxon>Bacillota</taxon>
        <taxon>Clostridia</taxon>
        <taxon>Lachnospirales</taxon>
        <taxon>Lachnospiraceae</taxon>
        <taxon>Agathobacter</taxon>
    </lineage>
</organism>
<evidence type="ECO:0000313" key="1">
    <source>
        <dbReference type="EMBL" id="PHU36699.1"/>
    </source>
</evidence>
<accession>A0A2G3E0F3</accession>
<proteinExistence type="predicted"/>
<comment type="caution">
    <text evidence="1">The sequence shown here is derived from an EMBL/GenBank/DDBJ whole genome shotgun (WGS) entry which is preliminary data.</text>
</comment>
<dbReference type="RefSeq" id="WP_099386812.1">
    <property type="nucleotide sequence ID" value="NZ_JANSWH010000026.1"/>
</dbReference>
<reference evidence="1 2" key="2">
    <citation type="submission" date="2017-10" db="EMBL/GenBank/DDBJ databases">
        <authorList>
            <person name="Banno H."/>
            <person name="Chua N.-H."/>
        </authorList>
    </citation>
    <scope>NUCLEOTIDE SEQUENCE [LARGE SCALE GENOMIC DNA]</scope>
    <source>
        <strain evidence="1 2">JK623</strain>
    </source>
</reference>
<name>A0A2G3E0F3_9FIRM</name>
<reference evidence="1 2" key="1">
    <citation type="submission" date="2017-10" db="EMBL/GenBank/DDBJ databases">
        <title>Resolving the taxonomy of Roseburia spp., Eubacterium rectale and Agathobacter spp. through phylogenomic analysis.</title>
        <authorList>
            <person name="Sheridan P.O."/>
            <person name="Walker A.W."/>
            <person name="Duncan S.H."/>
            <person name="Scott K.P."/>
            <person name="Toole P.W.O."/>
            <person name="Luis P."/>
            <person name="Flint H.J."/>
        </authorList>
    </citation>
    <scope>NUCLEOTIDE SEQUENCE [LARGE SCALE GENOMIC DNA]</scope>
    <source>
        <strain evidence="1 2">JK623</strain>
    </source>
</reference>
<dbReference type="InterPro" id="IPR005358">
    <property type="entry name" value="Puta_zinc/iron-chelating_dom"/>
</dbReference>
<evidence type="ECO:0000313" key="2">
    <source>
        <dbReference type="Proteomes" id="UP000224563"/>
    </source>
</evidence>
<dbReference type="EMBL" id="PDYG01000127">
    <property type="protein sequence ID" value="PHU36699.1"/>
    <property type="molecule type" value="Genomic_DNA"/>
</dbReference>
<protein>
    <recommendedName>
        <fullName evidence="3">YkgJ family cysteine cluster protein</fullName>
    </recommendedName>
</protein>
<gene>
    <name evidence="1" type="ORF">CSX02_11750</name>
</gene>
<sequence length="204" mass="23869">MEINKLYADNDMVRVGCHDCEGCSSCCTGMGDTVLLDPYDVYRLCKGLNKRFEQLLIEQKVDMHTDGGLILPHLKMREDDTCAFLENGRCSIHAIRPGICRLFPLGRQYSEDTVRYFLLEDACPAQNKTKMKVGKWLDQENLKQYEDFLVAWHNLTKKLREELSEQTDETYQKQVCTLFLQLFFMRPYGDDFFADFYERKNLLG</sequence>
<keyword evidence="2" id="KW-1185">Reference proteome</keyword>
<dbReference type="AlphaFoldDB" id="A0A2G3E0F3"/>
<dbReference type="PANTHER" id="PTHR35866:SF1">
    <property type="entry name" value="YKGJ FAMILY CYSTEINE CLUSTER PROTEIN"/>
    <property type="match status" value="1"/>
</dbReference>
<dbReference type="Proteomes" id="UP000224563">
    <property type="component" value="Unassembled WGS sequence"/>
</dbReference>
<dbReference type="Pfam" id="PF03692">
    <property type="entry name" value="CxxCxxCC"/>
    <property type="match status" value="1"/>
</dbReference>
<dbReference type="PANTHER" id="PTHR35866">
    <property type="entry name" value="PUTATIVE-RELATED"/>
    <property type="match status" value="1"/>
</dbReference>